<keyword evidence="7" id="KW-0460">Magnesium</keyword>
<dbReference type="PANTHER" id="PTHR28511:SF1">
    <property type="entry name" value="ENDONUCLEASE V"/>
    <property type="match status" value="1"/>
</dbReference>
<comment type="function">
    <text evidence="7">DNA repair enzyme involved in the repair of deaminated bases. Selectively cleaves double-stranded DNA at the second phosphodiester bond 3' to a deoxyinosine leaving behind the intact lesion on the nicked DNA.</text>
</comment>
<comment type="cofactor">
    <cofactor evidence="7">
        <name>Mg(2+)</name>
        <dbReference type="ChEBI" id="CHEBI:18420"/>
    </cofactor>
</comment>
<evidence type="ECO:0000313" key="9">
    <source>
        <dbReference type="Proteomes" id="UP000217784"/>
    </source>
</evidence>
<dbReference type="GO" id="GO:0005737">
    <property type="term" value="C:cytoplasm"/>
    <property type="evidence" value="ECO:0007669"/>
    <property type="project" value="UniProtKB-SubCell"/>
</dbReference>
<accession>A0A2A2H6H9</accession>
<gene>
    <name evidence="7" type="primary">nfi</name>
    <name evidence="8" type="ORF">ASJ80_11210</name>
</gene>
<dbReference type="Proteomes" id="UP000217784">
    <property type="component" value="Unassembled WGS sequence"/>
</dbReference>
<keyword evidence="4 7" id="KW-0540">Nuclease</keyword>
<dbReference type="GO" id="GO:0000287">
    <property type="term" value="F:magnesium ion binding"/>
    <property type="evidence" value="ECO:0007669"/>
    <property type="project" value="UniProtKB-UniRule"/>
</dbReference>
<evidence type="ECO:0000256" key="6">
    <source>
        <dbReference type="ARBA" id="ARBA00022801"/>
    </source>
</evidence>
<evidence type="ECO:0000256" key="1">
    <source>
        <dbReference type="ARBA" id="ARBA00001835"/>
    </source>
</evidence>
<dbReference type="PANTHER" id="PTHR28511">
    <property type="entry name" value="ENDONUCLEASE V"/>
    <property type="match status" value="1"/>
</dbReference>
<evidence type="ECO:0000313" key="8">
    <source>
        <dbReference type="EMBL" id="PAV04870.1"/>
    </source>
</evidence>
<reference evidence="8 9" key="1">
    <citation type="journal article" date="2017" name="BMC Genomics">
        <title>Genomic analysis of methanogenic archaea reveals a shift towards energy conservation.</title>
        <authorList>
            <person name="Gilmore S.P."/>
            <person name="Henske J.K."/>
            <person name="Sexton J.A."/>
            <person name="Solomon K.V."/>
            <person name="Seppala S."/>
            <person name="Yoo J.I."/>
            <person name="Huyett L.M."/>
            <person name="Pressman A."/>
            <person name="Cogan J.Z."/>
            <person name="Kivenson V."/>
            <person name="Peng X."/>
            <person name="Tan Y."/>
            <person name="Valentine D.L."/>
            <person name="O'Malley M.A."/>
        </authorList>
    </citation>
    <scope>NUCLEOTIDE SEQUENCE [LARGE SCALE GENOMIC DNA]</scope>
    <source>
        <strain evidence="8 9">M.o.H.</strain>
    </source>
</reference>
<name>A0A2A2H6H9_METBR</name>
<evidence type="ECO:0000256" key="5">
    <source>
        <dbReference type="ARBA" id="ARBA00022759"/>
    </source>
</evidence>
<dbReference type="GO" id="GO:0043737">
    <property type="term" value="F:deoxyribonuclease V activity"/>
    <property type="evidence" value="ECO:0007669"/>
    <property type="project" value="UniProtKB-UniRule"/>
</dbReference>
<comment type="catalytic activity">
    <reaction evidence="1 7">
        <text>Endonucleolytic cleavage at apurinic or apyrimidinic sites to products with a 5'-phosphate.</text>
        <dbReference type="EC" id="3.1.21.7"/>
    </reaction>
</comment>
<dbReference type="GO" id="GO:0003727">
    <property type="term" value="F:single-stranded RNA binding"/>
    <property type="evidence" value="ECO:0007669"/>
    <property type="project" value="TreeGrafter"/>
</dbReference>
<dbReference type="GO" id="GO:0006281">
    <property type="term" value="P:DNA repair"/>
    <property type="evidence" value="ECO:0007669"/>
    <property type="project" value="UniProtKB-UniRule"/>
</dbReference>
<evidence type="ECO:0000256" key="2">
    <source>
        <dbReference type="ARBA" id="ARBA00004496"/>
    </source>
</evidence>
<dbReference type="EC" id="3.1.21.7" evidence="7"/>
<comment type="subcellular location">
    <subcellularLocation>
        <location evidence="2 7">Cytoplasm</location>
    </subcellularLocation>
</comment>
<keyword evidence="5 7" id="KW-0255">Endonuclease</keyword>
<comment type="caution">
    <text evidence="8">The sequence shown here is derived from an EMBL/GenBank/DDBJ whole genome shotgun (WGS) entry which is preliminary data.</text>
</comment>
<feature type="binding site" evidence="7">
    <location>
        <position position="104"/>
    </location>
    <ligand>
        <name>Mg(2+)</name>
        <dbReference type="ChEBI" id="CHEBI:18420"/>
    </ligand>
</feature>
<feature type="binding site" evidence="7">
    <location>
        <position position="37"/>
    </location>
    <ligand>
        <name>Mg(2+)</name>
        <dbReference type="ChEBI" id="CHEBI:18420"/>
    </ligand>
</feature>
<dbReference type="RefSeq" id="WP_069585568.1">
    <property type="nucleotide sequence ID" value="NZ_LMVM01000012.1"/>
</dbReference>
<keyword evidence="7" id="KW-0479">Metal-binding</keyword>
<dbReference type="CDD" id="cd06559">
    <property type="entry name" value="Endonuclease_V"/>
    <property type="match status" value="1"/>
</dbReference>
<comment type="similarity">
    <text evidence="7">Belongs to the endonuclease V family.</text>
</comment>
<protein>
    <recommendedName>
        <fullName evidence="7">Endonuclease V</fullName>
        <ecNumber evidence="7">3.1.21.7</ecNumber>
    </recommendedName>
    <alternativeName>
        <fullName evidence="7">Deoxyinosine 3'endonuclease</fullName>
    </alternativeName>
    <alternativeName>
        <fullName evidence="7">Deoxyribonuclease V</fullName>
        <shortName evidence="7">DNase V</shortName>
    </alternativeName>
</protein>
<keyword evidence="7" id="KW-0227">DNA damage</keyword>
<organism evidence="8 9">
    <name type="scientific">Methanobacterium bryantii</name>
    <dbReference type="NCBI Taxonomy" id="2161"/>
    <lineage>
        <taxon>Archaea</taxon>
        <taxon>Methanobacteriati</taxon>
        <taxon>Methanobacteriota</taxon>
        <taxon>Methanomada group</taxon>
        <taxon>Methanobacteria</taxon>
        <taxon>Methanobacteriales</taxon>
        <taxon>Methanobacteriaceae</taxon>
        <taxon>Methanobacterium</taxon>
    </lineage>
</organism>
<dbReference type="InterPro" id="IPR007581">
    <property type="entry name" value="Endonuclease-V"/>
</dbReference>
<evidence type="ECO:0000256" key="3">
    <source>
        <dbReference type="ARBA" id="ARBA00022490"/>
    </source>
</evidence>
<keyword evidence="6 7" id="KW-0378">Hydrolase</keyword>
<keyword evidence="9" id="KW-1185">Reference proteome</keyword>
<keyword evidence="3 7" id="KW-0963">Cytoplasm</keyword>
<proteinExistence type="inferred from homology"/>
<dbReference type="OrthoDB" id="7885at2157"/>
<dbReference type="HAMAP" id="MF_00801">
    <property type="entry name" value="Endonuclease_5"/>
    <property type="match status" value="1"/>
</dbReference>
<feature type="site" description="Interaction with target DNA" evidence="7">
    <location>
        <position position="74"/>
    </location>
</feature>
<evidence type="ECO:0000256" key="7">
    <source>
        <dbReference type="HAMAP-Rule" id="MF_00801"/>
    </source>
</evidence>
<dbReference type="AlphaFoldDB" id="A0A2A2H6H9"/>
<sequence length="210" mass="23198">MCSYNFPQKLADIQYSLSKNIIEQDSFKNVHTVAGADISFEKDNCAVAAAVAVDLDDLTVIDSKTIEVKLLFPYISGFLGFREADAVISVLRELNNEFDVLMVNGHGIMHPRGFGLASHVGLLMDIPTIGIAKRLIKGNYKYKGDNSLKTVEFMNKSVGACDRQKCISVGHKISLKTAVDIVHEASLFKMPEPLRQAHILATNIMKDKIK</sequence>
<evidence type="ECO:0000256" key="4">
    <source>
        <dbReference type="ARBA" id="ARBA00022722"/>
    </source>
</evidence>
<dbReference type="Pfam" id="PF04493">
    <property type="entry name" value="Endonuclease_5"/>
    <property type="match status" value="1"/>
</dbReference>
<dbReference type="EMBL" id="LMVM01000012">
    <property type="protein sequence ID" value="PAV04870.1"/>
    <property type="molecule type" value="Genomic_DNA"/>
</dbReference>
<dbReference type="GO" id="GO:0016891">
    <property type="term" value="F:RNA endonuclease activity producing 5'-phosphomonoesters, hydrolytic mechanism"/>
    <property type="evidence" value="ECO:0007669"/>
    <property type="project" value="TreeGrafter"/>
</dbReference>
<dbReference type="Gene3D" id="3.30.2170.10">
    <property type="entry name" value="archaeoglobus fulgidus dsm 4304 superfamily"/>
    <property type="match status" value="1"/>
</dbReference>
<keyword evidence="7" id="KW-0234">DNA repair</keyword>